<dbReference type="GO" id="GO:0006935">
    <property type="term" value="P:chemotaxis"/>
    <property type="evidence" value="ECO:0007669"/>
    <property type="project" value="UniProtKB-KW"/>
</dbReference>
<dbReference type="FunCoup" id="L9LE69">
    <property type="interactions" value="73"/>
</dbReference>
<keyword evidence="16" id="KW-0399">Innate immunity</keyword>
<comment type="similarity">
    <text evidence="8">Belongs to the HMGB family.</text>
</comment>
<keyword evidence="10" id="KW-1003">Cell membrane</keyword>
<evidence type="ECO:0000256" key="34">
    <source>
        <dbReference type="ARBA" id="ARBA00030692"/>
    </source>
</evidence>
<evidence type="ECO:0000256" key="5">
    <source>
        <dbReference type="ARBA" id="ARBA00004399"/>
    </source>
</evidence>
<reference evidence="40" key="1">
    <citation type="submission" date="2012-07" db="EMBL/GenBank/DDBJ databases">
        <title>Genome of the Chinese tree shrew, a rising model animal genetically related to primates.</title>
        <authorList>
            <person name="Zhang G."/>
            <person name="Fan Y."/>
            <person name="Yao Y."/>
            <person name="Huang Z."/>
        </authorList>
    </citation>
    <scope>NUCLEOTIDE SEQUENCE [LARGE SCALE GENOMIC DNA]</scope>
</reference>
<protein>
    <recommendedName>
        <fullName evidence="33">High mobility group protein B1</fullName>
    </recommendedName>
    <alternativeName>
        <fullName evidence="34">High mobility group protein 1</fullName>
    </alternativeName>
</protein>
<dbReference type="GO" id="GO:0045597">
    <property type="term" value="P:positive regulation of cell differentiation"/>
    <property type="evidence" value="ECO:0007669"/>
    <property type="project" value="UniProtKB-ARBA"/>
</dbReference>
<dbReference type="InParanoid" id="L9LE69"/>
<evidence type="ECO:0000256" key="14">
    <source>
        <dbReference type="ARBA" id="ARBA00022525"/>
    </source>
</evidence>
<evidence type="ECO:0000256" key="24">
    <source>
        <dbReference type="ARBA" id="ARBA00023097"/>
    </source>
</evidence>
<dbReference type="GO" id="GO:0032755">
    <property type="term" value="P:positive regulation of interleukin-6 production"/>
    <property type="evidence" value="ECO:0007669"/>
    <property type="project" value="UniProtKB-ARBA"/>
</dbReference>
<dbReference type="GO" id="GO:0005634">
    <property type="term" value="C:nucleus"/>
    <property type="evidence" value="ECO:0007669"/>
    <property type="project" value="UniProtKB-SubCell"/>
</dbReference>
<keyword evidence="17" id="KW-0677">Repeat</keyword>
<dbReference type="GO" id="GO:0006357">
    <property type="term" value="P:regulation of transcription by RNA polymerase II"/>
    <property type="evidence" value="ECO:0007669"/>
    <property type="project" value="TreeGrafter"/>
</dbReference>
<dbReference type="GO" id="GO:0010508">
    <property type="term" value="P:positive regulation of autophagy"/>
    <property type="evidence" value="ECO:0007669"/>
    <property type="project" value="UniProtKB-ARBA"/>
</dbReference>
<dbReference type="GO" id="GO:0005576">
    <property type="term" value="C:extracellular region"/>
    <property type="evidence" value="ECO:0007669"/>
    <property type="project" value="UniProtKB-SubCell"/>
</dbReference>
<dbReference type="Gene3D" id="1.10.30.10">
    <property type="entry name" value="High mobility group box domain"/>
    <property type="match status" value="2"/>
</dbReference>
<dbReference type="GO" id="GO:0003677">
    <property type="term" value="F:DNA binding"/>
    <property type="evidence" value="ECO:0007669"/>
    <property type="project" value="UniProtKB-UniRule"/>
</dbReference>
<evidence type="ECO:0000256" key="15">
    <source>
        <dbReference type="ARBA" id="ARBA00022553"/>
    </source>
</evidence>
<keyword evidence="29" id="KW-0233">DNA recombination</keyword>
<dbReference type="GO" id="GO:0051052">
    <property type="term" value="P:regulation of DNA metabolic process"/>
    <property type="evidence" value="ECO:0007669"/>
    <property type="project" value="UniProtKB-ARBA"/>
</dbReference>
<proteinExistence type="inferred from homology"/>
<dbReference type="InterPro" id="IPR050342">
    <property type="entry name" value="HMGB"/>
</dbReference>
<evidence type="ECO:0000256" key="30">
    <source>
        <dbReference type="ARBA" id="ARBA00023198"/>
    </source>
</evidence>
<dbReference type="GO" id="GO:0048018">
    <property type="term" value="F:receptor ligand activity"/>
    <property type="evidence" value="ECO:0007669"/>
    <property type="project" value="UniProtKB-ARBA"/>
</dbReference>
<keyword evidence="9" id="KW-0158">Chromosome</keyword>
<feature type="DNA-binding region" description="HMG box" evidence="35">
    <location>
        <begin position="11"/>
        <end position="79"/>
    </location>
</feature>
<sequence>MGKGDPKKLRGKMSSYAFFVQTCWEEPKKKHADASVNFSEFSKKCSERWKTMSAKEKGKFEDMAKADKARYEREMKTYIPPKGETKKKSKDPNAPKRPPSAFFLFCSEYRPKIKGEHPGLSIGDAAKKLGEMWNNTAADEKQPYEKKAAKLKEKYEKDIAAYGAKGKPDAAKKGEMLCYIEKKFDRNEPKKPAVPLRTDHPVMGIQSGKNFINTNAADVIMGVAKKPKPIYVDKRTGDKHDLETSGLVPKYINKKDYGVTPEYICKRNEEVKKAQEEYDNYIQENLKKAAMKRLSDEEREAVLQGLKKNWEEVHKEFQSLSVYIDSIPKKVRKQRLEEEMKQLEHDISVMEKHKIIYIANKS</sequence>
<dbReference type="PROSITE" id="PS51665">
    <property type="entry name" value="ENKURIN"/>
    <property type="match status" value="1"/>
</dbReference>
<dbReference type="AlphaFoldDB" id="L9LE69"/>
<evidence type="ECO:0000256" key="13">
    <source>
        <dbReference type="ARBA" id="ARBA00022500"/>
    </source>
</evidence>
<evidence type="ECO:0000256" key="32">
    <source>
        <dbReference type="ARBA" id="ARBA00023242"/>
    </source>
</evidence>
<evidence type="ECO:0000256" key="2">
    <source>
        <dbReference type="ARBA" id="ARBA00004177"/>
    </source>
</evidence>
<keyword evidence="32 35" id="KW-0539">Nucleus</keyword>
<dbReference type="Proteomes" id="UP000011518">
    <property type="component" value="Unassembled WGS sequence"/>
</dbReference>
<keyword evidence="30" id="KW-0395">Inflammatory response</keyword>
<dbReference type="GO" id="GO:0048468">
    <property type="term" value="P:cell development"/>
    <property type="evidence" value="ECO:0007669"/>
    <property type="project" value="UniProtKB-ARBA"/>
</dbReference>
<dbReference type="InterPro" id="IPR017967">
    <property type="entry name" value="HMG_boxA_CS"/>
</dbReference>
<keyword evidence="24" id="KW-0558">Oxidation</keyword>
<name>L9LE69_TUPCH</name>
<evidence type="ECO:0000259" key="37">
    <source>
        <dbReference type="PROSITE" id="PS50118"/>
    </source>
</evidence>
<feature type="compositionally biased region" description="Basic and acidic residues" evidence="36">
    <location>
        <begin position="83"/>
        <end position="94"/>
    </location>
</feature>
<evidence type="ECO:0000256" key="27">
    <source>
        <dbReference type="ARBA" id="ARBA00023136"/>
    </source>
</evidence>
<keyword evidence="11" id="KW-0963">Cytoplasm</keyword>
<dbReference type="GO" id="GO:0032760">
    <property type="term" value="P:positive regulation of tumor necrosis factor production"/>
    <property type="evidence" value="ECO:0007669"/>
    <property type="project" value="UniProtKB-ARBA"/>
</dbReference>
<dbReference type="GO" id="GO:0006954">
    <property type="term" value="P:inflammatory response"/>
    <property type="evidence" value="ECO:0007669"/>
    <property type="project" value="UniProtKB-KW"/>
</dbReference>
<organism evidence="39 40">
    <name type="scientific">Tupaia chinensis</name>
    <name type="common">Chinese tree shrew</name>
    <name type="synonym">Tupaia belangeri chinensis</name>
    <dbReference type="NCBI Taxonomy" id="246437"/>
    <lineage>
        <taxon>Eukaryota</taxon>
        <taxon>Metazoa</taxon>
        <taxon>Chordata</taxon>
        <taxon>Craniata</taxon>
        <taxon>Vertebrata</taxon>
        <taxon>Euteleostomi</taxon>
        <taxon>Mammalia</taxon>
        <taxon>Eutheria</taxon>
        <taxon>Euarchontoglires</taxon>
        <taxon>Scandentia</taxon>
        <taxon>Tupaiidae</taxon>
        <taxon>Tupaia</taxon>
    </lineage>
</organism>
<keyword evidence="14" id="KW-0964">Secreted</keyword>
<dbReference type="SUPFAM" id="SSF47095">
    <property type="entry name" value="HMG-box"/>
    <property type="match status" value="2"/>
</dbReference>
<evidence type="ECO:0000256" key="6">
    <source>
        <dbReference type="ARBA" id="ARBA00004496"/>
    </source>
</evidence>
<accession>L9LE69</accession>
<dbReference type="GO" id="GO:0005793">
    <property type="term" value="C:endoplasmic reticulum-Golgi intermediate compartment"/>
    <property type="evidence" value="ECO:0007669"/>
    <property type="project" value="UniProtKB-SubCell"/>
</dbReference>
<evidence type="ECO:0000256" key="28">
    <source>
        <dbReference type="ARBA" id="ARBA00023157"/>
    </source>
</evidence>
<keyword evidence="26" id="KW-1064">Adaptive immunity</keyword>
<dbReference type="GO" id="GO:0005768">
    <property type="term" value="C:endosome"/>
    <property type="evidence" value="ECO:0007669"/>
    <property type="project" value="UniProtKB-SubCell"/>
</dbReference>
<dbReference type="GO" id="GO:0032732">
    <property type="term" value="P:positive regulation of interleukin-1 production"/>
    <property type="evidence" value="ECO:0007669"/>
    <property type="project" value="UniProtKB-ARBA"/>
</dbReference>
<dbReference type="eggNOG" id="ENOG502QT8E">
    <property type="taxonomic scope" value="Eukaryota"/>
</dbReference>
<feature type="domain" description="HMG box" evidence="37">
    <location>
        <begin position="95"/>
        <end position="163"/>
    </location>
</feature>
<dbReference type="PRINTS" id="PR00886">
    <property type="entry name" value="HIGHMOBLTY12"/>
</dbReference>
<evidence type="ECO:0000256" key="10">
    <source>
        <dbReference type="ARBA" id="ARBA00022475"/>
    </source>
</evidence>
<keyword evidence="13" id="KW-0145">Chemotaxis</keyword>
<evidence type="ECO:0000256" key="31">
    <source>
        <dbReference type="ARBA" id="ARBA00023204"/>
    </source>
</evidence>
<evidence type="ECO:0000256" key="1">
    <source>
        <dbReference type="ARBA" id="ARBA00004123"/>
    </source>
</evidence>
<dbReference type="GO" id="GO:0005886">
    <property type="term" value="C:plasma membrane"/>
    <property type="evidence" value="ECO:0007669"/>
    <property type="project" value="UniProtKB-SubCell"/>
</dbReference>
<dbReference type="GO" id="GO:0008289">
    <property type="term" value="F:lipid binding"/>
    <property type="evidence" value="ECO:0007669"/>
    <property type="project" value="UniProtKB-ARBA"/>
</dbReference>
<evidence type="ECO:0000256" key="22">
    <source>
        <dbReference type="ARBA" id="ARBA00022990"/>
    </source>
</evidence>
<evidence type="ECO:0000256" key="35">
    <source>
        <dbReference type="PROSITE-ProRule" id="PRU00267"/>
    </source>
</evidence>
<dbReference type="Pfam" id="PF09011">
    <property type="entry name" value="HMG_box_2"/>
    <property type="match status" value="1"/>
</dbReference>
<keyword evidence="27" id="KW-0472">Membrane</keyword>
<evidence type="ECO:0000256" key="33">
    <source>
        <dbReference type="ARBA" id="ARBA00023865"/>
    </source>
</evidence>
<dbReference type="PROSITE" id="PS50118">
    <property type="entry name" value="HMG_BOX_2"/>
    <property type="match status" value="2"/>
</dbReference>
<keyword evidence="28" id="KW-1015">Disulfide bond</keyword>
<evidence type="ECO:0000256" key="12">
    <source>
        <dbReference type="ARBA" id="ARBA00022499"/>
    </source>
</evidence>
<evidence type="ECO:0000256" key="29">
    <source>
        <dbReference type="ARBA" id="ARBA00023172"/>
    </source>
</evidence>
<dbReference type="STRING" id="246437.L9LE69"/>
<evidence type="ECO:0000256" key="20">
    <source>
        <dbReference type="ARBA" id="ARBA00022765"/>
    </source>
</evidence>
<dbReference type="Pfam" id="PF13864">
    <property type="entry name" value="Enkurin"/>
    <property type="match status" value="1"/>
</dbReference>
<keyword evidence="40" id="KW-1185">Reference proteome</keyword>
<evidence type="ECO:0000259" key="38">
    <source>
        <dbReference type="PROSITE" id="PS51665"/>
    </source>
</evidence>
<dbReference type="GO" id="GO:0002250">
    <property type="term" value="P:adaptive immune response"/>
    <property type="evidence" value="ECO:0007669"/>
    <property type="project" value="UniProtKB-KW"/>
</dbReference>
<dbReference type="GO" id="GO:0006310">
    <property type="term" value="P:DNA recombination"/>
    <property type="evidence" value="ECO:0007669"/>
    <property type="project" value="UniProtKB-KW"/>
</dbReference>
<evidence type="ECO:0000256" key="8">
    <source>
        <dbReference type="ARBA" id="ARBA00008774"/>
    </source>
</evidence>
<dbReference type="Pfam" id="PF00505">
    <property type="entry name" value="HMG_box"/>
    <property type="match status" value="1"/>
</dbReference>
<evidence type="ECO:0000256" key="4">
    <source>
        <dbReference type="ARBA" id="ARBA00004296"/>
    </source>
</evidence>
<keyword evidence="20" id="KW-0013">ADP-ribosylation</keyword>
<keyword evidence="15" id="KW-0597">Phosphoprotein</keyword>
<dbReference type="InterPro" id="IPR009071">
    <property type="entry name" value="HMG_box_dom"/>
</dbReference>
<evidence type="ECO:0000256" key="17">
    <source>
        <dbReference type="ARBA" id="ARBA00022737"/>
    </source>
</evidence>
<evidence type="ECO:0000256" key="7">
    <source>
        <dbReference type="ARBA" id="ARBA00004613"/>
    </source>
</evidence>
<evidence type="ECO:0000256" key="3">
    <source>
        <dbReference type="ARBA" id="ARBA00004286"/>
    </source>
</evidence>
<evidence type="ECO:0000256" key="26">
    <source>
        <dbReference type="ARBA" id="ARBA00023130"/>
    </source>
</evidence>
<evidence type="ECO:0000256" key="11">
    <source>
        <dbReference type="ARBA" id="ARBA00022490"/>
    </source>
</evidence>
<dbReference type="GO" id="GO:0032722">
    <property type="term" value="P:positive regulation of chemokine production"/>
    <property type="evidence" value="ECO:0007669"/>
    <property type="project" value="UniProtKB-ARBA"/>
</dbReference>
<evidence type="ECO:0000256" key="23">
    <source>
        <dbReference type="ARBA" id="ARBA00023006"/>
    </source>
</evidence>
<keyword evidence="12" id="KW-1017">Isopeptide bond</keyword>
<dbReference type="InterPro" id="IPR027012">
    <property type="entry name" value="Enkurin_dom"/>
</dbReference>
<evidence type="ECO:0000256" key="21">
    <source>
        <dbReference type="ARBA" id="ARBA00022859"/>
    </source>
</evidence>
<dbReference type="PROSITE" id="PS00353">
    <property type="entry name" value="HMG_BOX_1"/>
    <property type="match status" value="1"/>
</dbReference>
<dbReference type="CDD" id="cd21979">
    <property type="entry name" value="HMG-box_HMGB_rpt2"/>
    <property type="match status" value="1"/>
</dbReference>
<evidence type="ECO:0000256" key="36">
    <source>
        <dbReference type="SAM" id="MobiDB-lite"/>
    </source>
</evidence>
<dbReference type="SMART" id="SM00398">
    <property type="entry name" value="HMG"/>
    <property type="match status" value="2"/>
</dbReference>
<dbReference type="PANTHER" id="PTHR48112:SF35">
    <property type="entry name" value="HIGH MOBILITY GROUP PROTEIN B1"/>
    <property type="match status" value="1"/>
</dbReference>
<dbReference type="GO" id="GO:0006914">
    <property type="term" value="P:autophagy"/>
    <property type="evidence" value="ECO:0007669"/>
    <property type="project" value="UniProtKB-KW"/>
</dbReference>
<feature type="DNA-binding region" description="HMG box" evidence="35">
    <location>
        <begin position="95"/>
        <end position="163"/>
    </location>
</feature>
<dbReference type="GO" id="GO:0005694">
    <property type="term" value="C:chromosome"/>
    <property type="evidence" value="ECO:0007669"/>
    <property type="project" value="UniProtKB-SubCell"/>
</dbReference>
<keyword evidence="25 35" id="KW-0238">DNA-binding</keyword>
<keyword evidence="21" id="KW-0391">Immunity</keyword>
<keyword evidence="23" id="KW-0072">Autophagy</keyword>
<evidence type="ECO:0000256" key="19">
    <source>
        <dbReference type="ARBA" id="ARBA00022763"/>
    </source>
</evidence>
<feature type="region of interest" description="Disordered" evidence="36">
    <location>
        <begin position="71"/>
        <end position="99"/>
    </location>
</feature>
<keyword evidence="19" id="KW-0227">DNA damage</keyword>
<evidence type="ECO:0000256" key="18">
    <source>
        <dbReference type="ARBA" id="ARBA00022753"/>
    </source>
</evidence>
<comment type="subcellular location">
    <subcellularLocation>
        <location evidence="4">Cell membrane</location>
        <topology evidence="4">Peripheral membrane protein</topology>
        <orientation evidence="4">Extracellular side</orientation>
    </subcellularLocation>
    <subcellularLocation>
        <location evidence="3">Chromosome</location>
    </subcellularLocation>
    <subcellularLocation>
        <location evidence="6">Cytoplasm</location>
    </subcellularLocation>
    <subcellularLocation>
        <location evidence="5">Endoplasmic reticulum-Golgi intermediate compartment</location>
    </subcellularLocation>
    <subcellularLocation>
        <location evidence="2">Endosome</location>
    </subcellularLocation>
    <subcellularLocation>
        <location evidence="1">Nucleus</location>
    </subcellularLocation>
    <subcellularLocation>
        <location evidence="7">Secreted</location>
    </subcellularLocation>
</comment>
<dbReference type="FunFam" id="1.10.30.10:FF:000015">
    <property type="entry name" value="high mobility group protein B1"/>
    <property type="match status" value="1"/>
</dbReference>
<gene>
    <name evidence="39" type="ORF">TREES_T100004913</name>
</gene>
<evidence type="ECO:0000313" key="40">
    <source>
        <dbReference type="Proteomes" id="UP000011518"/>
    </source>
</evidence>
<evidence type="ECO:0000313" key="39">
    <source>
        <dbReference type="EMBL" id="ELW72989.1"/>
    </source>
</evidence>
<keyword evidence="22" id="KW-0007">Acetylation</keyword>
<dbReference type="InterPro" id="IPR036910">
    <property type="entry name" value="HMG_box_dom_sf"/>
</dbReference>
<dbReference type="GO" id="GO:0006281">
    <property type="term" value="P:DNA repair"/>
    <property type="evidence" value="ECO:0007669"/>
    <property type="project" value="UniProtKB-KW"/>
</dbReference>
<evidence type="ECO:0000256" key="9">
    <source>
        <dbReference type="ARBA" id="ARBA00022454"/>
    </source>
</evidence>
<dbReference type="EMBL" id="KB320374">
    <property type="protein sequence ID" value="ELW72989.1"/>
    <property type="molecule type" value="Genomic_DNA"/>
</dbReference>
<feature type="domain" description="HMG box" evidence="37">
    <location>
        <begin position="11"/>
        <end position="79"/>
    </location>
</feature>
<evidence type="ECO:0000256" key="25">
    <source>
        <dbReference type="ARBA" id="ARBA00023125"/>
    </source>
</evidence>
<evidence type="ECO:0000256" key="16">
    <source>
        <dbReference type="ARBA" id="ARBA00022588"/>
    </source>
</evidence>
<keyword evidence="31" id="KW-0234">DNA repair</keyword>
<dbReference type="PANTHER" id="PTHR48112">
    <property type="entry name" value="HIGH MOBILITY GROUP PROTEIN DSP1"/>
    <property type="match status" value="1"/>
</dbReference>
<dbReference type="GO" id="GO:0045087">
    <property type="term" value="P:innate immune response"/>
    <property type="evidence" value="ECO:0007669"/>
    <property type="project" value="UniProtKB-KW"/>
</dbReference>
<dbReference type="FunFam" id="1.10.30.10:FF:000006">
    <property type="entry name" value="High mobility group protein B1"/>
    <property type="match status" value="1"/>
</dbReference>
<keyword evidence="18" id="KW-0967">Endosome</keyword>
<feature type="domain" description="Enkurin" evidence="38">
    <location>
        <begin position="266"/>
        <end position="358"/>
    </location>
</feature>
<reference evidence="40" key="2">
    <citation type="journal article" date="2013" name="Nat. Commun.">
        <title>Genome of the Chinese tree shrew.</title>
        <authorList>
            <person name="Fan Y."/>
            <person name="Huang Z.Y."/>
            <person name="Cao C.C."/>
            <person name="Chen C.S."/>
            <person name="Chen Y.X."/>
            <person name="Fan D.D."/>
            <person name="He J."/>
            <person name="Hou H.L."/>
            <person name="Hu L."/>
            <person name="Hu X.T."/>
            <person name="Jiang X.T."/>
            <person name="Lai R."/>
            <person name="Lang Y.S."/>
            <person name="Liang B."/>
            <person name="Liao S.G."/>
            <person name="Mu D."/>
            <person name="Ma Y.Y."/>
            <person name="Niu Y.Y."/>
            <person name="Sun X.Q."/>
            <person name="Xia J.Q."/>
            <person name="Xiao J."/>
            <person name="Xiong Z.Q."/>
            <person name="Xu L."/>
            <person name="Yang L."/>
            <person name="Zhang Y."/>
            <person name="Zhao W."/>
            <person name="Zhao X.D."/>
            <person name="Zheng Y.T."/>
            <person name="Zhou J.M."/>
            <person name="Zhu Y.B."/>
            <person name="Zhang G.J."/>
            <person name="Wang J."/>
            <person name="Yao Y.G."/>
        </authorList>
    </citation>
    <scope>NUCLEOTIDE SEQUENCE [LARGE SCALE GENOMIC DNA]</scope>
</reference>
<dbReference type="CDD" id="cd21978">
    <property type="entry name" value="HMG-box_HMGB_rpt1"/>
    <property type="match status" value="1"/>
</dbReference>